<feature type="chain" id="PRO_5017968651" evidence="2">
    <location>
        <begin position="24"/>
        <end position="98"/>
    </location>
</feature>
<dbReference type="EMBL" id="RJKN01000004">
    <property type="protein sequence ID" value="ROP43151.1"/>
    <property type="molecule type" value="Genomic_DNA"/>
</dbReference>
<dbReference type="Proteomes" id="UP000276232">
    <property type="component" value="Unassembled WGS sequence"/>
</dbReference>
<organism evidence="4 5">
    <name type="scientific">Pseudokineococcus lusitanus</name>
    <dbReference type="NCBI Taxonomy" id="763993"/>
    <lineage>
        <taxon>Bacteria</taxon>
        <taxon>Bacillati</taxon>
        <taxon>Actinomycetota</taxon>
        <taxon>Actinomycetes</taxon>
        <taxon>Kineosporiales</taxon>
        <taxon>Kineosporiaceae</taxon>
        <taxon>Pseudokineococcus</taxon>
    </lineage>
</organism>
<dbReference type="OrthoDB" id="2735480at2"/>
<protein>
    <submittedName>
        <fullName evidence="4">Excalibur calcium-binding domain-containing protein</fullName>
    </submittedName>
</protein>
<feature type="domain" description="Excalibur calcium-binding" evidence="3">
    <location>
        <begin position="35"/>
        <end position="96"/>
    </location>
</feature>
<evidence type="ECO:0000259" key="3">
    <source>
        <dbReference type="SMART" id="SM00894"/>
    </source>
</evidence>
<reference evidence="4 5" key="1">
    <citation type="journal article" date="2015" name="Stand. Genomic Sci.">
        <title>Genomic Encyclopedia of Bacterial and Archaeal Type Strains, Phase III: the genomes of soil and plant-associated and newly described type strains.</title>
        <authorList>
            <person name="Whitman W.B."/>
            <person name="Woyke T."/>
            <person name="Klenk H.P."/>
            <person name="Zhou Y."/>
            <person name="Lilburn T.G."/>
            <person name="Beck B.J."/>
            <person name="De Vos P."/>
            <person name="Vandamme P."/>
            <person name="Eisen J.A."/>
            <person name="Garrity G."/>
            <person name="Hugenholtz P."/>
            <person name="Kyrpides N.C."/>
        </authorList>
    </citation>
    <scope>NUCLEOTIDE SEQUENCE [LARGE SCALE GENOMIC DNA]</scope>
    <source>
        <strain evidence="4 5">CECT 7306</strain>
    </source>
</reference>
<keyword evidence="5" id="KW-1185">Reference proteome</keyword>
<dbReference type="SMART" id="SM00894">
    <property type="entry name" value="Excalibur"/>
    <property type="match status" value="1"/>
</dbReference>
<keyword evidence="2" id="KW-0732">Signal</keyword>
<dbReference type="InterPro" id="IPR008613">
    <property type="entry name" value="Excalibur_Ca-bd_domain"/>
</dbReference>
<dbReference type="InParanoid" id="A0A3N1HL23"/>
<feature type="compositionally biased region" description="Basic and acidic residues" evidence="1">
    <location>
        <begin position="81"/>
        <end position="98"/>
    </location>
</feature>
<evidence type="ECO:0000313" key="4">
    <source>
        <dbReference type="EMBL" id="ROP43151.1"/>
    </source>
</evidence>
<feature type="region of interest" description="Disordered" evidence="1">
    <location>
        <begin position="79"/>
        <end position="98"/>
    </location>
</feature>
<evidence type="ECO:0000313" key="5">
    <source>
        <dbReference type="Proteomes" id="UP000276232"/>
    </source>
</evidence>
<dbReference type="Pfam" id="PF05901">
    <property type="entry name" value="Excalibur"/>
    <property type="match status" value="1"/>
</dbReference>
<evidence type="ECO:0000256" key="2">
    <source>
        <dbReference type="SAM" id="SignalP"/>
    </source>
</evidence>
<proteinExistence type="predicted"/>
<comment type="caution">
    <text evidence="4">The sequence shown here is derived from an EMBL/GenBank/DDBJ whole genome shotgun (WGS) entry which is preliminary data.</text>
</comment>
<accession>A0A3N1HL23</accession>
<gene>
    <name evidence="4" type="ORF">EDC03_1747</name>
</gene>
<dbReference type="RefSeq" id="WP_123379853.1">
    <property type="nucleotide sequence ID" value="NZ_RJKN01000004.1"/>
</dbReference>
<feature type="signal peptide" evidence="2">
    <location>
        <begin position="1"/>
        <end position="23"/>
    </location>
</feature>
<evidence type="ECO:0000256" key="1">
    <source>
        <dbReference type="SAM" id="MobiDB-lite"/>
    </source>
</evidence>
<sequence>MPALHRTAAAVLGGVLLATTATAALPAAAAPAAKAYANCTALNKVYPHGVAVSSKSKDKTTGKPVTGFTVSKAVYQLNDGAPDKDLDRDNDGIACEKK</sequence>
<dbReference type="AlphaFoldDB" id="A0A3N1HL23"/>
<name>A0A3N1HL23_9ACTN</name>